<evidence type="ECO:0000256" key="1">
    <source>
        <dbReference type="SAM" id="Phobius"/>
    </source>
</evidence>
<evidence type="ECO:0008006" key="4">
    <source>
        <dbReference type="Google" id="ProtNLM"/>
    </source>
</evidence>
<organism evidence="2 3">
    <name type="scientific">Prauserella flavalba</name>
    <dbReference type="NCBI Taxonomy" id="1477506"/>
    <lineage>
        <taxon>Bacteria</taxon>
        <taxon>Bacillati</taxon>
        <taxon>Actinomycetota</taxon>
        <taxon>Actinomycetes</taxon>
        <taxon>Pseudonocardiales</taxon>
        <taxon>Pseudonocardiaceae</taxon>
        <taxon>Prauserella</taxon>
    </lineage>
</organism>
<dbReference type="OrthoDB" id="3690259at2"/>
<reference evidence="2 3" key="1">
    <citation type="submission" date="2016-07" db="EMBL/GenBank/DDBJ databases">
        <title>Draft genome sequence of Prauserella sp. YIM 121212, isolated from alkaline soil.</title>
        <authorList>
            <person name="Ruckert C."/>
            <person name="Albersmeier A."/>
            <person name="Jiang C.-L."/>
            <person name="Jiang Y."/>
            <person name="Kalinowski J."/>
            <person name="Schneider O."/>
            <person name="Winkler A."/>
            <person name="Zotchev S.B."/>
        </authorList>
    </citation>
    <scope>NUCLEOTIDE SEQUENCE [LARGE SCALE GENOMIC DNA]</scope>
    <source>
        <strain evidence="2 3">YIM 121212</strain>
    </source>
</reference>
<name>A0A318MBX3_9PSEU</name>
<accession>A0A318MBX3</accession>
<feature type="transmembrane region" description="Helical" evidence="1">
    <location>
        <begin position="24"/>
        <end position="46"/>
    </location>
</feature>
<evidence type="ECO:0000313" key="2">
    <source>
        <dbReference type="EMBL" id="PXY36359.1"/>
    </source>
</evidence>
<dbReference type="AlphaFoldDB" id="A0A318MBX3"/>
<dbReference type="RefSeq" id="WP_110336369.1">
    <property type="nucleotide sequence ID" value="NZ_JBHVKT010000001.1"/>
</dbReference>
<comment type="caution">
    <text evidence="2">The sequence shown here is derived from an EMBL/GenBank/DDBJ whole genome shotgun (WGS) entry which is preliminary data.</text>
</comment>
<keyword evidence="1" id="KW-0812">Transmembrane</keyword>
<keyword evidence="1" id="KW-1133">Transmembrane helix</keyword>
<keyword evidence="1" id="KW-0472">Membrane</keyword>
<dbReference type="EMBL" id="MASU01000005">
    <property type="protein sequence ID" value="PXY36359.1"/>
    <property type="molecule type" value="Genomic_DNA"/>
</dbReference>
<gene>
    <name evidence="2" type="ORF">BA062_13180</name>
</gene>
<evidence type="ECO:0000313" key="3">
    <source>
        <dbReference type="Proteomes" id="UP000247892"/>
    </source>
</evidence>
<sequence length="183" mass="19478">MATEHELGAVLGRYPTDTRRRRRIALVATPLGAVTATAGLLMMLLVAGNDPAAAMIFPAFATGFGLSALCVGLWQARLAATRTGEVFTLYQGGLGQSYAGTSWAVGWGDIARVKDNGRDTAFQRALGLDVHYRIALRSPVDGRRSVTITGLTHDAVGLAEAVRQAASAYPSPEVHGVHDDRRY</sequence>
<protein>
    <recommendedName>
        <fullName evidence="4">PH domain-containing protein</fullName>
    </recommendedName>
</protein>
<feature type="transmembrane region" description="Helical" evidence="1">
    <location>
        <begin position="52"/>
        <end position="74"/>
    </location>
</feature>
<keyword evidence="3" id="KW-1185">Reference proteome</keyword>
<dbReference type="Proteomes" id="UP000247892">
    <property type="component" value="Unassembled WGS sequence"/>
</dbReference>
<proteinExistence type="predicted"/>